<dbReference type="KEGG" id="psq:PUNSTDRAFT_75977"/>
<dbReference type="InterPro" id="IPR006593">
    <property type="entry name" value="Cyt_b561/ferric_Rdtase_TM"/>
</dbReference>
<evidence type="ECO:0000313" key="13">
    <source>
        <dbReference type="EMBL" id="EIN04623.1"/>
    </source>
</evidence>
<dbReference type="OMA" id="RYTRTYT"/>
<dbReference type="AlphaFoldDB" id="R7S316"/>
<dbReference type="eggNOG" id="ENOG502SPE6">
    <property type="taxonomic scope" value="Eukaryota"/>
</dbReference>
<keyword evidence="9" id="KW-0408">Iron</keyword>
<dbReference type="GeneID" id="18885617"/>
<dbReference type="SMART" id="SM00665">
    <property type="entry name" value="B561"/>
    <property type="match status" value="1"/>
</dbReference>
<evidence type="ECO:0000256" key="9">
    <source>
        <dbReference type="ARBA" id="ARBA00023004"/>
    </source>
</evidence>
<dbReference type="HOGENOM" id="CLU_090085_0_0_1"/>
<keyword evidence="3" id="KW-0813">Transport</keyword>
<feature type="transmembrane region" description="Helical" evidence="11">
    <location>
        <begin position="47"/>
        <end position="70"/>
    </location>
</feature>
<protein>
    <recommendedName>
        <fullName evidence="12">Cytochrome b561 domain-containing protein</fullName>
    </recommendedName>
</protein>
<evidence type="ECO:0000256" key="11">
    <source>
        <dbReference type="SAM" id="Phobius"/>
    </source>
</evidence>
<keyword evidence="5 11" id="KW-0812">Transmembrane</keyword>
<dbReference type="RefSeq" id="XP_007388016.1">
    <property type="nucleotide sequence ID" value="XM_007387954.1"/>
</dbReference>
<dbReference type="Proteomes" id="UP000054196">
    <property type="component" value="Unassembled WGS sequence"/>
</dbReference>
<feature type="transmembrane region" description="Helical" evidence="11">
    <location>
        <begin position="90"/>
        <end position="111"/>
    </location>
</feature>
<evidence type="ECO:0000256" key="6">
    <source>
        <dbReference type="ARBA" id="ARBA00022723"/>
    </source>
</evidence>
<keyword evidence="8 11" id="KW-1133">Transmembrane helix</keyword>
<feature type="transmembrane region" description="Helical" evidence="11">
    <location>
        <begin position="131"/>
        <end position="150"/>
    </location>
</feature>
<dbReference type="GO" id="GO:0046872">
    <property type="term" value="F:metal ion binding"/>
    <property type="evidence" value="ECO:0007669"/>
    <property type="project" value="UniProtKB-KW"/>
</dbReference>
<dbReference type="PROSITE" id="PS50939">
    <property type="entry name" value="CYTOCHROME_B561"/>
    <property type="match status" value="1"/>
</dbReference>
<dbReference type="EMBL" id="JH687553">
    <property type="protein sequence ID" value="EIN04623.1"/>
    <property type="molecule type" value="Genomic_DNA"/>
</dbReference>
<evidence type="ECO:0000256" key="8">
    <source>
        <dbReference type="ARBA" id="ARBA00022989"/>
    </source>
</evidence>
<sequence length="196" mass="22290">MSSFKLPFTPIESRARTHALLSSIGFLILLPLGVLLARYARTFTSRWWWAHGLIQFVVSGPVILAGWAYGYQTTQRLFTGGNWVDTHKKIGLALLVLYLFQVFFGLFVHFLKFPRFARTPLHRPPQNYLHAILGLAILALAAYQVHYGLYTEWPRSTGGLHAVTQEAKHAWLALIIVRLHPPPPHLRVPDDQFLAT</sequence>
<dbReference type="GO" id="GO:0020037">
    <property type="term" value="F:heme binding"/>
    <property type="evidence" value="ECO:0007669"/>
    <property type="project" value="TreeGrafter"/>
</dbReference>
<evidence type="ECO:0000256" key="7">
    <source>
        <dbReference type="ARBA" id="ARBA00022982"/>
    </source>
</evidence>
<dbReference type="PANTHER" id="PTHR15422">
    <property type="entry name" value="OS05G0565100 PROTEIN"/>
    <property type="match status" value="1"/>
</dbReference>
<keyword evidence="4" id="KW-0349">Heme</keyword>
<evidence type="ECO:0000256" key="3">
    <source>
        <dbReference type="ARBA" id="ARBA00022448"/>
    </source>
</evidence>
<evidence type="ECO:0000256" key="1">
    <source>
        <dbReference type="ARBA" id="ARBA00001970"/>
    </source>
</evidence>
<evidence type="ECO:0000256" key="2">
    <source>
        <dbReference type="ARBA" id="ARBA00004141"/>
    </source>
</evidence>
<evidence type="ECO:0000259" key="12">
    <source>
        <dbReference type="PROSITE" id="PS50939"/>
    </source>
</evidence>
<feature type="transmembrane region" description="Helical" evidence="11">
    <location>
        <begin position="20"/>
        <end position="40"/>
    </location>
</feature>
<dbReference type="InterPro" id="IPR045150">
    <property type="entry name" value="CYB561D1/2"/>
</dbReference>
<keyword evidence="10 11" id="KW-0472">Membrane</keyword>
<dbReference type="GO" id="GO:0016020">
    <property type="term" value="C:membrane"/>
    <property type="evidence" value="ECO:0007669"/>
    <property type="project" value="UniProtKB-SubCell"/>
</dbReference>
<evidence type="ECO:0000256" key="4">
    <source>
        <dbReference type="ARBA" id="ARBA00022617"/>
    </source>
</evidence>
<keyword evidence="6" id="KW-0479">Metal-binding</keyword>
<evidence type="ECO:0000256" key="10">
    <source>
        <dbReference type="ARBA" id="ARBA00023136"/>
    </source>
</evidence>
<comment type="subcellular location">
    <subcellularLocation>
        <location evidence="2">Membrane</location>
        <topology evidence="2">Multi-pass membrane protein</topology>
    </subcellularLocation>
</comment>
<dbReference type="OrthoDB" id="366214at2759"/>
<keyword evidence="14" id="KW-1185">Reference proteome</keyword>
<dbReference type="GO" id="GO:0140575">
    <property type="term" value="F:transmembrane monodehydroascorbate reductase activity"/>
    <property type="evidence" value="ECO:0007669"/>
    <property type="project" value="InterPro"/>
</dbReference>
<dbReference type="PANTHER" id="PTHR15422:SF24">
    <property type="entry name" value="DOMON RELATED DOMAIN-CONTAINING PROTEIN"/>
    <property type="match status" value="1"/>
</dbReference>
<keyword evidence="7" id="KW-0249">Electron transport</keyword>
<reference evidence="14" key="1">
    <citation type="journal article" date="2012" name="Science">
        <title>The Paleozoic origin of enzymatic lignin decomposition reconstructed from 31 fungal genomes.</title>
        <authorList>
            <person name="Floudas D."/>
            <person name="Binder M."/>
            <person name="Riley R."/>
            <person name="Barry K."/>
            <person name="Blanchette R.A."/>
            <person name="Henrissat B."/>
            <person name="Martinez A.T."/>
            <person name="Otillar R."/>
            <person name="Spatafora J.W."/>
            <person name="Yadav J.S."/>
            <person name="Aerts A."/>
            <person name="Benoit I."/>
            <person name="Boyd A."/>
            <person name="Carlson A."/>
            <person name="Copeland A."/>
            <person name="Coutinho P.M."/>
            <person name="de Vries R.P."/>
            <person name="Ferreira P."/>
            <person name="Findley K."/>
            <person name="Foster B."/>
            <person name="Gaskell J."/>
            <person name="Glotzer D."/>
            <person name="Gorecki P."/>
            <person name="Heitman J."/>
            <person name="Hesse C."/>
            <person name="Hori C."/>
            <person name="Igarashi K."/>
            <person name="Jurgens J.A."/>
            <person name="Kallen N."/>
            <person name="Kersten P."/>
            <person name="Kohler A."/>
            <person name="Kuees U."/>
            <person name="Kumar T.K.A."/>
            <person name="Kuo A."/>
            <person name="LaButti K."/>
            <person name="Larrondo L.F."/>
            <person name="Lindquist E."/>
            <person name="Ling A."/>
            <person name="Lombard V."/>
            <person name="Lucas S."/>
            <person name="Lundell T."/>
            <person name="Martin R."/>
            <person name="McLaughlin D.J."/>
            <person name="Morgenstern I."/>
            <person name="Morin E."/>
            <person name="Murat C."/>
            <person name="Nagy L.G."/>
            <person name="Nolan M."/>
            <person name="Ohm R.A."/>
            <person name="Patyshakuliyeva A."/>
            <person name="Rokas A."/>
            <person name="Ruiz-Duenas F.J."/>
            <person name="Sabat G."/>
            <person name="Salamov A."/>
            <person name="Samejima M."/>
            <person name="Schmutz J."/>
            <person name="Slot J.C."/>
            <person name="St John F."/>
            <person name="Stenlid J."/>
            <person name="Sun H."/>
            <person name="Sun S."/>
            <person name="Syed K."/>
            <person name="Tsang A."/>
            <person name="Wiebenga A."/>
            <person name="Young D."/>
            <person name="Pisabarro A."/>
            <person name="Eastwood D.C."/>
            <person name="Martin F."/>
            <person name="Cullen D."/>
            <person name="Grigoriev I.V."/>
            <person name="Hibbett D.S."/>
        </authorList>
    </citation>
    <scope>NUCLEOTIDE SEQUENCE [LARGE SCALE GENOMIC DNA]</scope>
    <source>
        <strain evidence="14">HHB-11173 SS5</strain>
    </source>
</reference>
<proteinExistence type="predicted"/>
<evidence type="ECO:0000256" key="5">
    <source>
        <dbReference type="ARBA" id="ARBA00022692"/>
    </source>
</evidence>
<dbReference type="Gene3D" id="1.20.120.1770">
    <property type="match status" value="1"/>
</dbReference>
<name>R7S316_PUNST</name>
<comment type="cofactor">
    <cofactor evidence="1">
        <name>heme b</name>
        <dbReference type="ChEBI" id="CHEBI:60344"/>
    </cofactor>
</comment>
<gene>
    <name evidence="13" type="ORF">PUNSTDRAFT_75977</name>
</gene>
<organism evidence="13 14">
    <name type="scientific">Punctularia strigosozonata (strain HHB-11173)</name>
    <name type="common">White-rot fungus</name>
    <dbReference type="NCBI Taxonomy" id="741275"/>
    <lineage>
        <taxon>Eukaryota</taxon>
        <taxon>Fungi</taxon>
        <taxon>Dikarya</taxon>
        <taxon>Basidiomycota</taxon>
        <taxon>Agaricomycotina</taxon>
        <taxon>Agaricomycetes</taxon>
        <taxon>Corticiales</taxon>
        <taxon>Punctulariaceae</taxon>
        <taxon>Punctularia</taxon>
    </lineage>
</organism>
<evidence type="ECO:0000313" key="14">
    <source>
        <dbReference type="Proteomes" id="UP000054196"/>
    </source>
</evidence>
<feature type="domain" description="Cytochrome b561" evidence="12">
    <location>
        <begin position="1"/>
        <end position="188"/>
    </location>
</feature>
<accession>R7S316</accession>
<dbReference type="Pfam" id="PF03188">
    <property type="entry name" value="Cytochrom_B561"/>
    <property type="match status" value="1"/>
</dbReference>